<gene>
    <name evidence="2" type="ORF">BHV79_17355</name>
</gene>
<dbReference type="InterPro" id="IPR054787">
    <property type="entry name" value="TrlF_ATPase"/>
</dbReference>
<dbReference type="Gene3D" id="3.40.50.300">
    <property type="entry name" value="P-loop containing nucleotide triphosphate hydrolases"/>
    <property type="match status" value="2"/>
</dbReference>
<dbReference type="EMBL" id="MNQU01000324">
    <property type="protein sequence ID" value="OKZ29014.1"/>
    <property type="molecule type" value="Genomic_DNA"/>
</dbReference>
<evidence type="ECO:0000313" key="3">
    <source>
        <dbReference type="Proteomes" id="UP000186549"/>
    </source>
</evidence>
<reference evidence="2 3" key="1">
    <citation type="journal article" date="2016" name="Nat. Biotechnol.">
        <title>Measurement of bacterial replication rates in microbial communities.</title>
        <authorList>
            <person name="Brown C.T."/>
            <person name="Olm M.R."/>
            <person name="Thomas B.C."/>
            <person name="Banfield J.F."/>
        </authorList>
    </citation>
    <scope>NUCLEOTIDE SEQUENCE [LARGE SCALE GENOMIC DNA]</scope>
    <source>
        <strain evidence="2">45_41</strain>
    </source>
</reference>
<sequence length="915" mass="105433">MNRGSEWRIWDLHVHTPFSLEHNYKCNPGEDVWDKYIDALEHLPTDIKVLGINDYLFIDGYRKVLEYREQGRLQNIELVLPVVEFRLAKFCGNEKFKRINYHIIFSNELTPDQIQQQFLNALTAHYTLSPDCNQQWGGVVTKESLEELGNKIINSVPEEKRSQYSSPLKEGFNNLNLELSVIMNPLNNANHIFDGKFITAIGKTEWDDFKWDDNSIAEKKSIINGADVVFTAAQDIDKYNKSKKKLHEQKVNELLLDCSDAHCFSDNIAIKDRLGNCKTWIKADTTFEGLKQILFEPEDRVRVQSTKPDEKNIYQVIDSVTLDEEGFWHGTILLNPNLNTIVGGRSTGKSSLLKAIAAKHGNKEVDKDDFIRQHLDGITIRWQDGNDQLGREIEYFRQSYMHDIAFDSDKTNKIVENIIQSKDETGVLRKYYEHLTDLSKAISEGVFSVFQMQKEINSLKKSLSEKGKREGVNQQLSLLKAKVADLQKGAELTPEERLALDASIKQVQEKKKLIAYAEQDLLIFEKILISTPFDASYEEKCQFGGMQFGLNQSETYRLFNELRIKTETEWNKIITQLKNNTIKAKEQLSSEIQTIISSEIYKKGIRIFEENKELKDLNTKIQEEEKTLAAIDMMQSKIDKILQQQNNSILQIINAHCSFKKSANQVSEQLSISYDGLDIHIDINFHKKDLQDFLETRLNQRGYERQGYLQELLNNYDDNNESNSNAFLKDLLTGDVLLKNGYDAQNVAVEFLSRNWYSLNYGITYQADTFANMSEGKQAFVILKLLLDFSDKRCPILIDQPEDSLDNRAIYNELVAYIKRKKRERQIILVTHNSNVVVSADAENVIVANQNGTDSPNWGGFKFQYIHGALENTKCKDKTDSQILSSQGIREHICDILEGGREAFKKREQKYGFRR</sequence>
<dbReference type="GO" id="GO:0016887">
    <property type="term" value="F:ATP hydrolysis activity"/>
    <property type="evidence" value="ECO:0007669"/>
    <property type="project" value="InterPro"/>
</dbReference>
<dbReference type="GO" id="GO:0005524">
    <property type="term" value="F:ATP binding"/>
    <property type="evidence" value="ECO:0007669"/>
    <property type="project" value="InterPro"/>
</dbReference>
<organism evidence="2 3">
    <name type="scientific">Bacteroides uniformis</name>
    <dbReference type="NCBI Taxonomy" id="820"/>
    <lineage>
        <taxon>Bacteria</taxon>
        <taxon>Pseudomonadati</taxon>
        <taxon>Bacteroidota</taxon>
        <taxon>Bacteroidia</taxon>
        <taxon>Bacteroidales</taxon>
        <taxon>Bacteroidaceae</taxon>
        <taxon>Bacteroides</taxon>
    </lineage>
</organism>
<evidence type="ECO:0000256" key="1">
    <source>
        <dbReference type="SAM" id="Coils"/>
    </source>
</evidence>
<dbReference type="PANTHER" id="PTHR32182:SF22">
    <property type="entry name" value="ATP-DEPENDENT ENDONUCLEASE, OLD FAMILY-RELATED"/>
    <property type="match status" value="1"/>
</dbReference>
<dbReference type="SUPFAM" id="SSF52540">
    <property type="entry name" value="P-loop containing nucleoside triphosphate hydrolases"/>
    <property type="match status" value="1"/>
</dbReference>
<feature type="coiled-coil region" evidence="1">
    <location>
        <begin position="607"/>
        <end position="634"/>
    </location>
</feature>
<name>A0A1Q6HQY6_BACUN</name>
<proteinExistence type="predicted"/>
<comment type="caution">
    <text evidence="2">The sequence shown here is derived from an EMBL/GenBank/DDBJ whole genome shotgun (WGS) entry which is preliminary data.</text>
</comment>
<dbReference type="InterPro" id="IPR027417">
    <property type="entry name" value="P-loop_NTPase"/>
</dbReference>
<protein>
    <submittedName>
        <fullName evidence="2">DNA repair protein</fullName>
    </submittedName>
</protein>
<dbReference type="Proteomes" id="UP000186549">
    <property type="component" value="Unassembled WGS sequence"/>
</dbReference>
<evidence type="ECO:0000313" key="2">
    <source>
        <dbReference type="EMBL" id="OKZ29014.1"/>
    </source>
</evidence>
<accession>A0A1Q6HQY6</accession>
<dbReference type="GO" id="GO:0006302">
    <property type="term" value="P:double-strand break repair"/>
    <property type="evidence" value="ECO:0007669"/>
    <property type="project" value="TreeGrafter"/>
</dbReference>
<dbReference type="AlphaFoldDB" id="A0A1Q6HQY6"/>
<dbReference type="GO" id="GO:0000731">
    <property type="term" value="P:DNA synthesis involved in DNA repair"/>
    <property type="evidence" value="ECO:0007669"/>
    <property type="project" value="TreeGrafter"/>
</dbReference>
<dbReference type="PANTHER" id="PTHR32182">
    <property type="entry name" value="DNA REPLICATION AND REPAIR PROTEIN RECF"/>
    <property type="match status" value="1"/>
</dbReference>
<keyword evidence="1" id="KW-0175">Coiled coil</keyword>
<dbReference type="NCBIfam" id="NF045780">
    <property type="entry name" value="TrlF_fam_ATP"/>
    <property type="match status" value="1"/>
</dbReference>